<feature type="transmembrane region" description="Helical" evidence="16">
    <location>
        <begin position="1498"/>
        <end position="1520"/>
    </location>
</feature>
<feature type="region of interest" description="Disordered" evidence="18">
    <location>
        <begin position="607"/>
        <end position="642"/>
    </location>
</feature>
<feature type="transmembrane region" description="Helical" evidence="16">
    <location>
        <begin position="704"/>
        <end position="722"/>
    </location>
</feature>
<dbReference type="Pfam" id="PF00520">
    <property type="entry name" value="Ion_trans"/>
    <property type="match status" value="4"/>
</dbReference>
<feature type="transmembrane region" description="Helical" evidence="16">
    <location>
        <begin position="1144"/>
        <end position="1162"/>
    </location>
</feature>
<gene>
    <name evidence="20" type="ORF">CHS0354_013028</name>
</gene>
<evidence type="ECO:0000256" key="16">
    <source>
        <dbReference type="RuleBase" id="RU361132"/>
    </source>
</evidence>
<feature type="region of interest" description="Disordered" evidence="18">
    <location>
        <begin position="1"/>
        <end position="39"/>
    </location>
</feature>
<evidence type="ECO:0000256" key="15">
    <source>
        <dbReference type="ARBA" id="ARBA00023303"/>
    </source>
</evidence>
<dbReference type="Proteomes" id="UP001195483">
    <property type="component" value="Unassembled WGS sequence"/>
</dbReference>
<sequence length="1966" mass="224230">MSRDEVSNTEQKKPSAYDKYDKPKDIPEEKKDSKLEEEEEELVIEFIPFTTETWKKQCEDEERNRIKAEERKERAGEAHLIDGELRFETGVDPDADKERNSELKEGCVVPEWVDEISKELCSVPLQEIDRNIKDKTFVIIATRFRKKYIYRFSSTPSFMVFYPWNILRRLAAYLATNQYFDVFIIITILTNCVFLAMPNLEAANTAEYVFLAIYAFEMIIKLIARGFFVNSYTYLRDPWNWLDFIVIVMAFITVILENALGSSGLGNLQGVRTFRVFRVLRTVSIVPGLKTIVNALLRAFRLLIEVIILIMFCLMVFALFALQVYVGIMRQKCVKKVPQFNATESYSYAQYYNDFIKNTSNWYHGDGTDYLICGNVSGTRSCPTDYICLPNIGENPNYGYTSFDHFGWALLTSFQLVTLDFWEDTYSKVLQALGPWNVLFFILVVFFGAFYLINLMLAVVALSYEEEAVNAGKEKEKDARNKEKKARKMAKKAKEKMHGALKKLNIDVKDQKKQQSIDLRLSTDNVNKHNETNSKTQTMKRNPMIKMASKDSGTGNSLESHPSSRSTDNDEESNVGSVDSGIKKGPGTPIMSSLLTNPRLAMLRSQLKKQESAGMVSSSGIMLDKNSVEDQNEKPPEITSEETLRDRYPGVTIITVKELSDISPKTGELINRNCICCADCCGGRLFLGWLKFQGYVNWFISDPLFDLFVTICIVLNTVFMALEHHGMSDALSKTLDISNYIFTSVFTVEMVSKLIVHTKHFFKNGWNIFDAIIVIASLIDMGVEDVDGLSVFRTFRLLRVFKLAQSWPTMRLLLSIIMSTLGALGNLTVILCIMIYIFAVIGLQLFSDKYTEDVFGTDLPRWHFKDIFHSFMMIFRTLCGEWIEPLWDCMRASNELCMAVFLPTLVLGNFIILNLFLALLLNAFESDTLRKAKEDNNDDNKLKLAFYRIRDLCCCCCLCCFRGKNRANSVVPDDCNKNAGDEEEKITQTVSNKDTVAEIKEMSSENATVVIETEPKSQPNGIIRKSKNIDQAFDTKRDQFSNFHEARKASQKAGDSKSEKSDIKSVKSHGKKSVDDNLALGEEASTMKDSVSSTNTEKENVMEDCLPHFMTKKCKCLEIFNETSFGLKWIGFRKFLLKVVTHKVFEGIVLICIFISSLTLALDDVFLYSNTKLKDALTYLDMIFTILFTIEMILKVFAFGLKKYFTSFWTILDCIIVAISWASLIADYTSGGSNLSAFRAMRTLRALRPLRAISRWQGMKIVVNALMMAIPAIFNVLLVCVVFWLIFSIMGVQFFKGKFYKCVDSSGTKLSASVVANKEQCQNNSNYQWINSDINFDNVGSGYLALFQVATFEGWMEVMEDATDSTDVDMQPSREAGLYYYLYFVAFIIFGSFFTLNLFIGVIIDNFNMLKKKYDGSYLDMFLTDSQRQYYNTLKKLGNKKPTKTIRKPKNKIQCIFYDVAQSSKFEVCIILIIFGNMIVMAVEHYNQTQSVSDALDIMNILFVTIFTLEAIVKIIGLRWHYFRQPWNVFDIIIVLLSIMGIILDDLLSNAIVSPTILRVVRIFRIGRILRLIRAAKGIRKLLFALIISLPALINVGALLALVMYIYSIIAMSSFGDLKITGTMDIDIVNFRTFPNSFLLLFRLSTSAGWNDILGPMLITPPECNNTHYQRTDGVWEEQDNGECGTPWLAVLFMVSYVIIIFLVVINMYIAIILENFNQAHEQEEVGITEDDFDMFYVVWERFDPLATQYIKYEQLSNFVSSLDQPLGIPKPNEIALVSFNLRIMEGDKLHCLDVLMSLVKYVVGNVDETDYLKQLQTQMERRFQEAFPTRVNTKSISTTMQRKKEDVAAKTLQRAWRGWKTAKQLKDITTMALQQNMIKNAQSGRSKSGIYDLGRRLSSALSNFFSSSRPNSAVSRLSAHPMENGEEPRPQTSTKKKASSMLEVPKVTTLYSDGILHNKDMDFEL</sequence>
<dbReference type="CDD" id="cd13433">
    <property type="entry name" value="Na_channel_gate"/>
    <property type="match status" value="1"/>
</dbReference>
<feature type="region of interest" description="Disordered" evidence="18">
    <location>
        <begin position="515"/>
        <end position="594"/>
    </location>
</feature>
<keyword evidence="15 16" id="KW-0407">Ion channel</keyword>
<dbReference type="GO" id="GO:0001518">
    <property type="term" value="C:voltage-gated sodium channel complex"/>
    <property type="evidence" value="ECO:0007669"/>
    <property type="project" value="UniProtKB-UniRule"/>
</dbReference>
<feature type="transmembrane region" description="Helical" evidence="16">
    <location>
        <begin position="1582"/>
        <end position="1607"/>
    </location>
</feature>
<dbReference type="GO" id="GO:0019228">
    <property type="term" value="P:neuronal action potential"/>
    <property type="evidence" value="ECO:0007669"/>
    <property type="project" value="TreeGrafter"/>
</dbReference>
<dbReference type="FunFam" id="1.20.120.350:FF:000019">
    <property type="entry name" value="Sodium channel protein"/>
    <property type="match status" value="1"/>
</dbReference>
<feature type="domain" description="Ion transport" evidence="19">
    <location>
        <begin position="177"/>
        <end position="468"/>
    </location>
</feature>
<feature type="transmembrane region" description="Helical" evidence="16">
    <location>
        <begin position="1208"/>
        <end position="1226"/>
    </location>
</feature>
<evidence type="ECO:0000256" key="4">
    <source>
        <dbReference type="ARBA" id="ARBA00022475"/>
    </source>
</evidence>
<keyword evidence="14 16" id="KW-0739">Sodium transport</keyword>
<dbReference type="FunFam" id="1.10.287.70:FF:000001">
    <property type="entry name" value="Sodium channel protein"/>
    <property type="match status" value="1"/>
</dbReference>
<dbReference type="InterPro" id="IPR044564">
    <property type="entry name" value="Na_chnl_inactivation_gate"/>
</dbReference>
<feature type="domain" description="Ion transport" evidence="19">
    <location>
        <begin position="703"/>
        <end position="930"/>
    </location>
</feature>
<feature type="compositionally biased region" description="Polar residues" evidence="18">
    <location>
        <begin position="551"/>
        <end position="566"/>
    </location>
</feature>
<organism evidence="20 21">
    <name type="scientific">Potamilus streckersoni</name>
    <dbReference type="NCBI Taxonomy" id="2493646"/>
    <lineage>
        <taxon>Eukaryota</taxon>
        <taxon>Metazoa</taxon>
        <taxon>Spiralia</taxon>
        <taxon>Lophotrochozoa</taxon>
        <taxon>Mollusca</taxon>
        <taxon>Bivalvia</taxon>
        <taxon>Autobranchia</taxon>
        <taxon>Heteroconchia</taxon>
        <taxon>Palaeoheterodonta</taxon>
        <taxon>Unionida</taxon>
        <taxon>Unionoidea</taxon>
        <taxon>Unionidae</taxon>
        <taxon>Ambleminae</taxon>
        <taxon>Lampsilini</taxon>
        <taxon>Potamilus</taxon>
    </lineage>
</organism>
<feature type="compositionally biased region" description="Basic and acidic residues" evidence="18">
    <location>
        <begin position="1"/>
        <end position="34"/>
    </location>
</feature>
<feature type="transmembrane region" description="Helical" evidence="16">
    <location>
        <begin position="900"/>
        <end position="924"/>
    </location>
</feature>
<feature type="compositionally biased region" description="Basic and acidic residues" evidence="18">
    <location>
        <begin position="472"/>
        <end position="481"/>
    </location>
</feature>
<accession>A0AAE0SZ95</accession>
<keyword evidence="8 16" id="KW-1133">Transmembrane helix</keyword>
<feature type="compositionally biased region" description="Basic and acidic residues" evidence="18">
    <location>
        <begin position="626"/>
        <end position="642"/>
    </location>
</feature>
<dbReference type="PRINTS" id="PR00170">
    <property type="entry name" value="NACHANNEL"/>
</dbReference>
<evidence type="ECO:0000256" key="13">
    <source>
        <dbReference type="ARBA" id="ARBA00023180"/>
    </source>
</evidence>
<keyword evidence="3 16" id="KW-0894">Sodium channel</keyword>
<feature type="region of interest" description="Disordered" evidence="18">
    <location>
        <begin position="471"/>
        <end position="492"/>
    </location>
</feature>
<evidence type="ECO:0000256" key="2">
    <source>
        <dbReference type="ARBA" id="ARBA00022448"/>
    </source>
</evidence>
<dbReference type="InterPro" id="IPR005821">
    <property type="entry name" value="Ion_trans_dom"/>
</dbReference>
<dbReference type="InterPro" id="IPR001696">
    <property type="entry name" value="Na_channel_asu"/>
</dbReference>
<dbReference type="PANTHER" id="PTHR10037:SF62">
    <property type="entry name" value="SODIUM CHANNEL PROTEIN 60E"/>
    <property type="match status" value="1"/>
</dbReference>
<feature type="compositionally biased region" description="Polar residues" evidence="18">
    <location>
        <begin position="516"/>
        <end position="525"/>
    </location>
</feature>
<dbReference type="FunFam" id="1.10.287.70:FF:000046">
    <property type="entry name" value="Sodium channel protein"/>
    <property type="match status" value="1"/>
</dbReference>
<dbReference type="Gene3D" id="1.20.120.350">
    <property type="entry name" value="Voltage-gated potassium channels. Chain C"/>
    <property type="match status" value="4"/>
</dbReference>
<feature type="region of interest" description="Disordered" evidence="18">
    <location>
        <begin position="1044"/>
        <end position="1072"/>
    </location>
</feature>
<keyword evidence="6" id="KW-0677">Repeat</keyword>
<evidence type="ECO:0000256" key="5">
    <source>
        <dbReference type="ARBA" id="ARBA00022692"/>
    </source>
</evidence>
<dbReference type="EMBL" id="JAEAOA010000789">
    <property type="protein sequence ID" value="KAK3600469.1"/>
    <property type="molecule type" value="Genomic_DNA"/>
</dbReference>
<feature type="transmembrane region" description="Helical" evidence="16">
    <location>
        <begin position="148"/>
        <end position="167"/>
    </location>
</feature>
<reference evidence="20" key="3">
    <citation type="submission" date="2023-05" db="EMBL/GenBank/DDBJ databases">
        <authorList>
            <person name="Smith C.H."/>
        </authorList>
    </citation>
    <scope>NUCLEOTIDE SEQUENCE</scope>
    <source>
        <strain evidence="20">CHS0354</strain>
        <tissue evidence="20">Mantle</tissue>
    </source>
</reference>
<keyword evidence="21" id="KW-1185">Reference proteome</keyword>
<feature type="transmembrane region" description="Helical" evidence="16">
    <location>
        <begin position="1468"/>
        <end position="1486"/>
    </location>
</feature>
<feature type="coiled-coil region" evidence="17">
    <location>
        <begin position="51"/>
        <end position="78"/>
    </location>
</feature>
<keyword evidence="2 16" id="KW-0813">Transport</keyword>
<evidence type="ECO:0000256" key="3">
    <source>
        <dbReference type="ARBA" id="ARBA00022461"/>
    </source>
</evidence>
<comment type="function">
    <text evidence="16">Mediates the voltage-dependent sodium ion permeability of excitable membranes. Assuming opened or closed conformations in response to the voltage difference across the membrane, the protein forms a sodium-selective channel through which Na(+) ions may pass in accordance with their electrochemical gradient.</text>
</comment>
<name>A0AAE0SZ95_9BIVA</name>
<keyword evidence="10 16" id="KW-0406">Ion transport</keyword>
<dbReference type="FunFam" id="1.20.120.350:FF:000009">
    <property type="entry name" value="Voltage-dependent T-type calcium channel subunit alpha"/>
    <property type="match status" value="1"/>
</dbReference>
<keyword evidence="17" id="KW-0175">Coiled coil</keyword>
<feature type="transmembrane region" description="Helical" evidence="16">
    <location>
        <begin position="1261"/>
        <end position="1287"/>
    </location>
</feature>
<reference evidence="20" key="1">
    <citation type="journal article" date="2021" name="Genome Biol. Evol.">
        <title>A High-Quality Reference Genome for a Parasitic Bivalve with Doubly Uniparental Inheritance (Bivalvia: Unionida).</title>
        <authorList>
            <person name="Smith C.H."/>
        </authorList>
    </citation>
    <scope>NUCLEOTIDE SEQUENCE</scope>
    <source>
        <strain evidence="20">CHS0354</strain>
    </source>
</reference>
<dbReference type="InterPro" id="IPR043203">
    <property type="entry name" value="VGCC_Ca_Na"/>
</dbReference>
<dbReference type="InterPro" id="IPR027359">
    <property type="entry name" value="Volt_channel_dom_sf"/>
</dbReference>
<keyword evidence="12" id="KW-1015">Disulfide bond</keyword>
<dbReference type="Gene3D" id="1.10.238.10">
    <property type="entry name" value="EF-hand"/>
    <property type="match status" value="1"/>
</dbReference>
<keyword evidence="11 16" id="KW-0472">Membrane</keyword>
<evidence type="ECO:0000256" key="10">
    <source>
        <dbReference type="ARBA" id="ARBA00023065"/>
    </source>
</evidence>
<evidence type="ECO:0000259" key="19">
    <source>
        <dbReference type="Pfam" id="PF00520"/>
    </source>
</evidence>
<keyword evidence="4" id="KW-1003">Cell membrane</keyword>
<feature type="transmembrane region" description="Helical" evidence="16">
    <location>
        <begin position="1380"/>
        <end position="1404"/>
    </location>
</feature>
<dbReference type="PANTHER" id="PTHR10037">
    <property type="entry name" value="VOLTAGE-GATED CATION CHANNEL CALCIUM AND SODIUM"/>
    <property type="match status" value="1"/>
</dbReference>
<evidence type="ECO:0000256" key="14">
    <source>
        <dbReference type="ARBA" id="ARBA00023201"/>
    </source>
</evidence>
<dbReference type="Gene3D" id="1.10.287.70">
    <property type="match status" value="4"/>
</dbReference>
<feature type="transmembrane region" description="Helical" evidence="16">
    <location>
        <begin position="1532"/>
        <end position="1561"/>
    </location>
</feature>
<evidence type="ECO:0000256" key="17">
    <source>
        <dbReference type="SAM" id="Coils"/>
    </source>
</evidence>
<comment type="caution">
    <text evidence="16">Lacks conserved residue(s) required for the propagation of feature annotation.</text>
</comment>
<dbReference type="FunFam" id="1.20.120.350:FF:000059">
    <property type="entry name" value="Sodium channel protein"/>
    <property type="match status" value="1"/>
</dbReference>
<evidence type="ECO:0000256" key="11">
    <source>
        <dbReference type="ARBA" id="ARBA00023136"/>
    </source>
</evidence>
<keyword evidence="13" id="KW-0325">Glycoprotein</keyword>
<comment type="subcellular location">
    <subcellularLocation>
        <location evidence="1 16">Cell membrane</location>
        <topology evidence="1 16">Multi-pass membrane protein</topology>
    </subcellularLocation>
</comment>
<feature type="domain" description="Ion transport" evidence="19">
    <location>
        <begin position="1142"/>
        <end position="1413"/>
    </location>
</feature>
<feature type="transmembrane region" description="Helical" evidence="16">
    <location>
        <begin position="179"/>
        <end position="196"/>
    </location>
</feature>
<feature type="region of interest" description="Disordered" evidence="18">
    <location>
        <begin position="1907"/>
        <end position="1941"/>
    </location>
</feature>
<evidence type="ECO:0000256" key="12">
    <source>
        <dbReference type="ARBA" id="ARBA00023157"/>
    </source>
</evidence>
<feature type="domain" description="Ion transport" evidence="19">
    <location>
        <begin position="1465"/>
        <end position="1724"/>
    </location>
</feature>
<reference evidence="20" key="2">
    <citation type="journal article" date="2021" name="Genome Biol. Evol.">
        <title>Developing a high-quality reference genome for a parasitic bivalve with doubly uniparental inheritance (Bivalvia: Unionida).</title>
        <authorList>
            <person name="Smith C.H."/>
        </authorList>
    </citation>
    <scope>NUCLEOTIDE SEQUENCE</scope>
    <source>
        <strain evidence="20">CHS0354</strain>
        <tissue evidence="20">Mantle</tissue>
    </source>
</reference>
<evidence type="ECO:0000256" key="8">
    <source>
        <dbReference type="ARBA" id="ARBA00022989"/>
    </source>
</evidence>
<evidence type="ECO:0000256" key="1">
    <source>
        <dbReference type="ARBA" id="ARBA00004651"/>
    </source>
</evidence>
<feature type="transmembrane region" description="Helical" evidence="16">
    <location>
        <begin position="208"/>
        <end position="229"/>
    </location>
</feature>
<comment type="caution">
    <text evidence="20">The sequence shown here is derived from an EMBL/GenBank/DDBJ whole genome shotgun (WGS) entry which is preliminary data.</text>
</comment>
<dbReference type="FunFam" id="1.20.120.350:FF:000075">
    <property type="entry name" value="Sodium channel protein"/>
    <property type="match status" value="1"/>
</dbReference>
<keyword evidence="7 16" id="KW-0851">Voltage-gated channel</keyword>
<feature type="transmembrane region" description="Helical" evidence="16">
    <location>
        <begin position="241"/>
        <end position="260"/>
    </location>
</feature>
<evidence type="ECO:0000256" key="7">
    <source>
        <dbReference type="ARBA" id="ARBA00022882"/>
    </source>
</evidence>
<keyword evidence="5 16" id="KW-0812">Transmembrane</keyword>
<dbReference type="GO" id="GO:0005248">
    <property type="term" value="F:voltage-gated sodium channel activity"/>
    <property type="evidence" value="ECO:0007669"/>
    <property type="project" value="InterPro"/>
</dbReference>
<keyword evidence="9 16" id="KW-0915">Sodium</keyword>
<evidence type="ECO:0000313" key="20">
    <source>
        <dbReference type="EMBL" id="KAK3600469.1"/>
    </source>
</evidence>
<feature type="transmembrane region" description="Helical" evidence="16">
    <location>
        <begin position="280"/>
        <end position="300"/>
    </location>
</feature>
<comment type="similarity">
    <text evidence="16">Belongs to the sodium channel (TC 1.A.1.10) family.</text>
</comment>
<feature type="compositionally biased region" description="Basic residues" evidence="18">
    <location>
        <begin position="482"/>
        <end position="492"/>
    </location>
</feature>
<dbReference type="GO" id="GO:0086010">
    <property type="term" value="P:membrane depolarization during action potential"/>
    <property type="evidence" value="ECO:0007669"/>
    <property type="project" value="TreeGrafter"/>
</dbReference>
<feature type="transmembrane region" description="Helical" evidence="16">
    <location>
        <begin position="438"/>
        <end position="464"/>
    </location>
</feature>
<feature type="compositionally biased region" description="Basic and acidic residues" evidence="18">
    <location>
        <begin position="1044"/>
        <end position="1065"/>
    </location>
</feature>
<evidence type="ECO:0000256" key="9">
    <source>
        <dbReference type="ARBA" id="ARBA00023053"/>
    </source>
</evidence>
<feature type="transmembrane region" description="Helical" evidence="16">
    <location>
        <begin position="1182"/>
        <end position="1201"/>
    </location>
</feature>
<evidence type="ECO:0000256" key="18">
    <source>
        <dbReference type="SAM" id="MobiDB-lite"/>
    </source>
</evidence>
<dbReference type="SUPFAM" id="SSF81324">
    <property type="entry name" value="Voltage-gated potassium channels"/>
    <property type="match status" value="4"/>
</dbReference>
<evidence type="ECO:0000313" key="21">
    <source>
        <dbReference type="Proteomes" id="UP001195483"/>
    </source>
</evidence>
<proteinExistence type="inferred from homology"/>
<feature type="transmembrane region" description="Helical" evidence="16">
    <location>
        <begin position="1688"/>
        <end position="1714"/>
    </location>
</feature>
<feature type="transmembrane region" description="Helical" evidence="16">
    <location>
        <begin position="306"/>
        <end position="326"/>
    </location>
</feature>
<dbReference type="FunFam" id="1.10.238.10:FF:000002">
    <property type="entry name" value="Sodium channel protein"/>
    <property type="match status" value="1"/>
</dbReference>
<feature type="transmembrane region" description="Helical" evidence="16">
    <location>
        <begin position="812"/>
        <end position="841"/>
    </location>
</feature>
<evidence type="ECO:0000256" key="6">
    <source>
        <dbReference type="ARBA" id="ARBA00022737"/>
    </source>
</evidence>
<protein>
    <recommendedName>
        <fullName evidence="16">Sodium channel protein</fullName>
    </recommendedName>
</protein>